<dbReference type="GO" id="GO:0005783">
    <property type="term" value="C:endoplasmic reticulum"/>
    <property type="evidence" value="ECO:0007669"/>
    <property type="project" value="TreeGrafter"/>
</dbReference>
<dbReference type="Pfam" id="PF03661">
    <property type="entry name" value="TMEM33_Pom33"/>
    <property type="match status" value="1"/>
</dbReference>
<evidence type="ECO:0000313" key="11">
    <source>
        <dbReference type="EMBL" id="KAJ3180000.1"/>
    </source>
</evidence>
<dbReference type="PRINTS" id="PR01250">
    <property type="entry name" value="RIBOSOMALL34"/>
</dbReference>
<feature type="compositionally biased region" description="Basic and acidic residues" evidence="9">
    <location>
        <begin position="11"/>
        <end position="20"/>
    </location>
</feature>
<evidence type="ECO:0000256" key="9">
    <source>
        <dbReference type="SAM" id="MobiDB-lite"/>
    </source>
</evidence>
<name>A0AAD5XRD1_9FUNG</name>
<dbReference type="GO" id="GO:0071786">
    <property type="term" value="P:endoplasmic reticulum tubular network organization"/>
    <property type="evidence" value="ECO:0007669"/>
    <property type="project" value="TreeGrafter"/>
</dbReference>
<evidence type="ECO:0000256" key="3">
    <source>
        <dbReference type="ARBA" id="ARBA00009875"/>
    </source>
</evidence>
<dbReference type="InterPro" id="IPR018065">
    <property type="entry name" value="Ribosomal_eL34_CS"/>
</dbReference>
<comment type="caution">
    <text evidence="11">The sequence shown here is derived from an EMBL/GenBank/DDBJ whole genome shotgun (WGS) entry which is preliminary data.</text>
</comment>
<feature type="transmembrane region" description="Helical" evidence="10">
    <location>
        <begin position="210"/>
        <end position="227"/>
    </location>
</feature>
<dbReference type="PANTHER" id="PTHR12703">
    <property type="entry name" value="TRANSMEMBRANE PROTEIN 33"/>
    <property type="match status" value="1"/>
</dbReference>
<gene>
    <name evidence="11" type="primary">RPL34</name>
    <name evidence="11" type="ORF">HDU87_002223</name>
</gene>
<dbReference type="InterPro" id="IPR005344">
    <property type="entry name" value="TMEM33/Pom33"/>
</dbReference>
<dbReference type="GO" id="GO:0016020">
    <property type="term" value="C:membrane"/>
    <property type="evidence" value="ECO:0007669"/>
    <property type="project" value="UniProtKB-SubCell"/>
</dbReference>
<proteinExistence type="inferred from homology"/>
<evidence type="ECO:0000256" key="10">
    <source>
        <dbReference type="SAM" id="Phobius"/>
    </source>
</evidence>
<dbReference type="Gene3D" id="6.20.340.10">
    <property type="match status" value="1"/>
</dbReference>
<evidence type="ECO:0000256" key="8">
    <source>
        <dbReference type="ARBA" id="ARBA00023274"/>
    </source>
</evidence>
<reference evidence="11" key="1">
    <citation type="submission" date="2020-05" db="EMBL/GenBank/DDBJ databases">
        <title>Phylogenomic resolution of chytrid fungi.</title>
        <authorList>
            <person name="Stajich J.E."/>
            <person name="Amses K."/>
            <person name="Simmons R."/>
            <person name="Seto K."/>
            <person name="Myers J."/>
            <person name="Bonds A."/>
            <person name="Quandt C.A."/>
            <person name="Barry K."/>
            <person name="Liu P."/>
            <person name="Grigoriev I."/>
            <person name="Longcore J.E."/>
            <person name="James T.Y."/>
        </authorList>
    </citation>
    <scope>NUCLEOTIDE SEQUENCE</scope>
    <source>
        <strain evidence="11">JEL0379</strain>
    </source>
</reference>
<keyword evidence="12" id="KW-1185">Reference proteome</keyword>
<evidence type="ECO:0000256" key="7">
    <source>
        <dbReference type="ARBA" id="ARBA00023136"/>
    </source>
</evidence>
<evidence type="ECO:0000256" key="4">
    <source>
        <dbReference type="ARBA" id="ARBA00022692"/>
    </source>
</evidence>
<sequence length="415" mass="46111">MLERAAGPKLLGEENYRTSGDEFSSSAGPVSFPHLAVKMVQRVTYRRRLSYNTKSNKTRIIKTPGGKLALLHINKKASAPKCGDCGNVLSGVPTLRPTEYARLSRRQKSVTRPYGGSRCGTCVRSRIVRAFLIEEQKIVKRVLKSQQADAKKNPAATSTPTTKTLAQRLSILVLSAQFLWFVGHVTTVIQALCYVVLARFGYGGPKNYTKAFYGTLVSYGIIMYKAHGTPQFSGAYLQHLLQDENTWYLILAINWALSKPLLVTLLPYLVFSLFHSLNYFRSEVAPVVLPPTQFPAITPRIQRSIIWFVQSFQTRALRTVAFIEVFAIMPVLVIGIFLGWSSFMAPLLYSRFLVFRYHTSGLTKQAFAELKARMDAAAAHPRVPPAVKKMYAVVQEKVADMGQMPGQPAAAAGAQ</sequence>
<evidence type="ECO:0000256" key="6">
    <source>
        <dbReference type="ARBA" id="ARBA00022989"/>
    </source>
</evidence>
<dbReference type="InterPro" id="IPR008195">
    <property type="entry name" value="Ribosomal_eL34"/>
</dbReference>
<protein>
    <submittedName>
        <fullName evidence="11">60S ribosomal protein L34</fullName>
    </submittedName>
</protein>
<evidence type="ECO:0000256" key="1">
    <source>
        <dbReference type="ARBA" id="ARBA00004141"/>
    </source>
</evidence>
<comment type="similarity">
    <text evidence="2">Belongs to the PER33/POM33 family.</text>
</comment>
<dbReference type="Proteomes" id="UP001212152">
    <property type="component" value="Unassembled WGS sequence"/>
</dbReference>
<feature type="transmembrane region" description="Helical" evidence="10">
    <location>
        <begin position="247"/>
        <end position="271"/>
    </location>
</feature>
<feature type="transmembrane region" description="Helical" evidence="10">
    <location>
        <begin position="320"/>
        <end position="343"/>
    </location>
</feature>
<evidence type="ECO:0000256" key="5">
    <source>
        <dbReference type="ARBA" id="ARBA00022980"/>
    </source>
</evidence>
<keyword evidence="7 10" id="KW-0472">Membrane</keyword>
<evidence type="ECO:0000313" key="12">
    <source>
        <dbReference type="Proteomes" id="UP001212152"/>
    </source>
</evidence>
<dbReference type="InterPro" id="IPR038562">
    <property type="entry name" value="Ribosomal_eL34_C_sf"/>
</dbReference>
<dbReference type="AlphaFoldDB" id="A0AAD5XRD1"/>
<keyword evidence="5 11" id="KW-0689">Ribosomal protein</keyword>
<evidence type="ECO:0000256" key="2">
    <source>
        <dbReference type="ARBA" id="ARBA00007322"/>
    </source>
</evidence>
<dbReference type="GO" id="GO:0006412">
    <property type="term" value="P:translation"/>
    <property type="evidence" value="ECO:0007669"/>
    <property type="project" value="InterPro"/>
</dbReference>
<comment type="similarity">
    <text evidence="3">Belongs to the eukaryotic ribosomal protein eL34 family.</text>
</comment>
<comment type="subcellular location">
    <subcellularLocation>
        <location evidence="1">Membrane</location>
        <topology evidence="1">Multi-pass membrane protein</topology>
    </subcellularLocation>
</comment>
<dbReference type="EMBL" id="JADGJQ010000018">
    <property type="protein sequence ID" value="KAJ3180000.1"/>
    <property type="molecule type" value="Genomic_DNA"/>
</dbReference>
<keyword evidence="4 10" id="KW-0812">Transmembrane</keyword>
<feature type="transmembrane region" description="Helical" evidence="10">
    <location>
        <begin position="178"/>
        <end position="198"/>
    </location>
</feature>
<dbReference type="PROSITE" id="PS01145">
    <property type="entry name" value="RIBOSOMAL_L34E"/>
    <property type="match status" value="1"/>
</dbReference>
<keyword evidence="8" id="KW-0687">Ribonucleoprotein</keyword>
<dbReference type="GO" id="GO:0005840">
    <property type="term" value="C:ribosome"/>
    <property type="evidence" value="ECO:0007669"/>
    <property type="project" value="UniProtKB-KW"/>
</dbReference>
<dbReference type="GO" id="GO:1990904">
    <property type="term" value="C:ribonucleoprotein complex"/>
    <property type="evidence" value="ECO:0007669"/>
    <property type="project" value="UniProtKB-KW"/>
</dbReference>
<dbReference type="GO" id="GO:0061024">
    <property type="term" value="P:membrane organization"/>
    <property type="evidence" value="ECO:0007669"/>
    <property type="project" value="TreeGrafter"/>
</dbReference>
<dbReference type="PANTHER" id="PTHR12703:SF4">
    <property type="entry name" value="TRANSMEMBRANE PROTEIN 33"/>
    <property type="match status" value="1"/>
</dbReference>
<keyword evidence="6 10" id="KW-1133">Transmembrane helix</keyword>
<dbReference type="InterPro" id="IPR051645">
    <property type="entry name" value="PER33/POM33_regulator"/>
</dbReference>
<feature type="region of interest" description="Disordered" evidence="9">
    <location>
        <begin position="1"/>
        <end position="27"/>
    </location>
</feature>
<organism evidence="11 12">
    <name type="scientific">Geranomyces variabilis</name>
    <dbReference type="NCBI Taxonomy" id="109894"/>
    <lineage>
        <taxon>Eukaryota</taxon>
        <taxon>Fungi</taxon>
        <taxon>Fungi incertae sedis</taxon>
        <taxon>Chytridiomycota</taxon>
        <taxon>Chytridiomycota incertae sedis</taxon>
        <taxon>Chytridiomycetes</taxon>
        <taxon>Spizellomycetales</taxon>
        <taxon>Powellomycetaceae</taxon>
        <taxon>Geranomyces</taxon>
    </lineage>
</organism>
<dbReference type="Pfam" id="PF01199">
    <property type="entry name" value="Ribosomal_L34e"/>
    <property type="match status" value="1"/>
</dbReference>
<dbReference type="GO" id="GO:0003735">
    <property type="term" value="F:structural constituent of ribosome"/>
    <property type="evidence" value="ECO:0007669"/>
    <property type="project" value="InterPro"/>
</dbReference>
<dbReference type="Gene3D" id="6.20.370.70">
    <property type="match status" value="1"/>
</dbReference>
<accession>A0AAD5XRD1</accession>